<proteinExistence type="predicted"/>
<evidence type="ECO:0000313" key="2">
    <source>
        <dbReference type="Proteomes" id="UP000222418"/>
    </source>
</evidence>
<dbReference type="EMBL" id="KX576641">
    <property type="protein sequence ID" value="AOQ28305.1"/>
    <property type="molecule type" value="Genomic_DNA"/>
</dbReference>
<evidence type="ECO:0000313" key="1">
    <source>
        <dbReference type="EMBL" id="AOQ28305.1"/>
    </source>
</evidence>
<dbReference type="Proteomes" id="UP000222418">
    <property type="component" value="Segment"/>
</dbReference>
<name>A0A1C9LZJ6_9CAUD</name>
<sequence>MSLVELCDFEWGEGMHVCTLEKGHSEADHECFCPNGEGWHKQPECQCYMVDPKYWFTHYGAVEPGSMYEPNPDCPVHRT</sequence>
<organism evidence="1 2">
    <name type="scientific">Arthrobacter phage Lucy</name>
    <dbReference type="NCBI Taxonomy" id="1897761"/>
    <lineage>
        <taxon>Viruses</taxon>
        <taxon>Duplodnaviria</taxon>
        <taxon>Heunggongvirae</taxon>
        <taxon>Uroviricota</taxon>
        <taxon>Caudoviricetes</taxon>
        <taxon>Korravirus</taxon>
        <taxon>Korravirus drrobert</taxon>
    </lineage>
</organism>
<protein>
    <submittedName>
        <fullName evidence="1">Uncharacterized protein</fullName>
    </submittedName>
</protein>
<accession>A0A1C9LZJ6</accession>
<reference evidence="2" key="1">
    <citation type="submission" date="2016-07" db="EMBL/GenBank/DDBJ databases">
        <authorList>
            <person name="Florea S."/>
            <person name="Webb J.S."/>
            <person name="Jaromczyk J."/>
            <person name="Schardl C.L."/>
        </authorList>
    </citation>
    <scope>NUCLEOTIDE SEQUENCE [LARGE SCALE GENOMIC DNA]</scope>
</reference>
<gene>
    <name evidence="1" type="ORF">SEA_LUCY_31</name>
</gene>